<evidence type="ECO:0000313" key="3">
    <source>
        <dbReference type="EMBL" id="KAF2276897.1"/>
    </source>
</evidence>
<name>A0A6A6JK64_WESOR</name>
<dbReference type="Proteomes" id="UP000800097">
    <property type="component" value="Unassembled WGS sequence"/>
</dbReference>
<dbReference type="AlphaFoldDB" id="A0A6A6JK64"/>
<feature type="transmembrane region" description="Helical" evidence="2">
    <location>
        <begin position="20"/>
        <end position="39"/>
    </location>
</feature>
<feature type="compositionally biased region" description="Polar residues" evidence="1">
    <location>
        <begin position="96"/>
        <end position="120"/>
    </location>
</feature>
<feature type="region of interest" description="Disordered" evidence="1">
    <location>
        <begin position="171"/>
        <end position="198"/>
    </location>
</feature>
<sequence>MHRCRQLPCHPRTGRTRPYWWRVSFLLCSTFLQYLLVVATREDTMSDINECPTLALYSRNDDPMTQALRSERDIDLDQLVGLHRLASPATVAMSSGHTSTGIFSSKRPSTITKPTSSGTSYPLGGKTCNENIIATYESSLSATHGSGSENEREAVRDDALLGIGDWVADQPRESDTLRGTAKARKRNQPARRRQKHKKPVVIIQQERFDSASEEDNFPVAAQTSRHRAGTIYRISSGNGTDLHRGTKYLKHRREERAVHTLQLAEEGRIGVDNAISSSSAAAPITRTRRALIIVLIVVIVLTFLVCSFVGARTGKNHVQHTKVAIFTGTVLISCCTVFAMVLAGRGWHESLLAGVLESLFGFALLVEIGDFMET</sequence>
<protein>
    <submittedName>
        <fullName evidence="3">Uncharacterized protein</fullName>
    </submittedName>
</protein>
<evidence type="ECO:0000256" key="2">
    <source>
        <dbReference type="SAM" id="Phobius"/>
    </source>
</evidence>
<keyword evidence="2" id="KW-0812">Transmembrane</keyword>
<dbReference type="OrthoDB" id="3916171at2759"/>
<feature type="transmembrane region" description="Helical" evidence="2">
    <location>
        <begin position="290"/>
        <end position="311"/>
    </location>
</feature>
<dbReference type="EMBL" id="ML986492">
    <property type="protein sequence ID" value="KAF2276897.1"/>
    <property type="molecule type" value="Genomic_DNA"/>
</dbReference>
<keyword evidence="2" id="KW-1133">Transmembrane helix</keyword>
<proteinExistence type="predicted"/>
<gene>
    <name evidence="3" type="ORF">EI97DRAFT_324593</name>
</gene>
<reference evidence="3" key="1">
    <citation type="journal article" date="2020" name="Stud. Mycol.">
        <title>101 Dothideomycetes genomes: a test case for predicting lifestyles and emergence of pathogens.</title>
        <authorList>
            <person name="Haridas S."/>
            <person name="Albert R."/>
            <person name="Binder M."/>
            <person name="Bloem J."/>
            <person name="Labutti K."/>
            <person name="Salamov A."/>
            <person name="Andreopoulos B."/>
            <person name="Baker S."/>
            <person name="Barry K."/>
            <person name="Bills G."/>
            <person name="Bluhm B."/>
            <person name="Cannon C."/>
            <person name="Castanera R."/>
            <person name="Culley D."/>
            <person name="Daum C."/>
            <person name="Ezra D."/>
            <person name="Gonzalez J."/>
            <person name="Henrissat B."/>
            <person name="Kuo A."/>
            <person name="Liang C."/>
            <person name="Lipzen A."/>
            <person name="Lutzoni F."/>
            <person name="Magnuson J."/>
            <person name="Mondo S."/>
            <person name="Nolan M."/>
            <person name="Ohm R."/>
            <person name="Pangilinan J."/>
            <person name="Park H.-J."/>
            <person name="Ramirez L."/>
            <person name="Alfaro M."/>
            <person name="Sun H."/>
            <person name="Tritt A."/>
            <person name="Yoshinaga Y."/>
            <person name="Zwiers L.-H."/>
            <person name="Turgeon B."/>
            <person name="Goodwin S."/>
            <person name="Spatafora J."/>
            <person name="Crous P."/>
            <person name="Grigoriev I."/>
        </authorList>
    </citation>
    <scope>NUCLEOTIDE SEQUENCE</scope>
    <source>
        <strain evidence="3">CBS 379.55</strain>
    </source>
</reference>
<feature type="region of interest" description="Disordered" evidence="1">
    <location>
        <begin position="96"/>
        <end position="123"/>
    </location>
</feature>
<evidence type="ECO:0000256" key="1">
    <source>
        <dbReference type="SAM" id="MobiDB-lite"/>
    </source>
</evidence>
<dbReference type="GeneID" id="54547889"/>
<organism evidence="3 4">
    <name type="scientific">Westerdykella ornata</name>
    <dbReference type="NCBI Taxonomy" id="318751"/>
    <lineage>
        <taxon>Eukaryota</taxon>
        <taxon>Fungi</taxon>
        <taxon>Dikarya</taxon>
        <taxon>Ascomycota</taxon>
        <taxon>Pezizomycotina</taxon>
        <taxon>Dothideomycetes</taxon>
        <taxon>Pleosporomycetidae</taxon>
        <taxon>Pleosporales</taxon>
        <taxon>Sporormiaceae</taxon>
        <taxon>Westerdykella</taxon>
    </lineage>
</organism>
<feature type="transmembrane region" description="Helical" evidence="2">
    <location>
        <begin position="323"/>
        <end position="344"/>
    </location>
</feature>
<keyword evidence="2" id="KW-0472">Membrane</keyword>
<accession>A0A6A6JK64</accession>
<keyword evidence="4" id="KW-1185">Reference proteome</keyword>
<dbReference type="RefSeq" id="XP_033654436.1">
    <property type="nucleotide sequence ID" value="XM_033794714.1"/>
</dbReference>
<evidence type="ECO:0000313" key="4">
    <source>
        <dbReference type="Proteomes" id="UP000800097"/>
    </source>
</evidence>
<feature type="compositionally biased region" description="Basic residues" evidence="1">
    <location>
        <begin position="181"/>
        <end position="198"/>
    </location>
</feature>